<comment type="caution">
    <text evidence="1">The sequence shown here is derived from an EMBL/GenBank/DDBJ whole genome shotgun (WGS) entry which is preliminary data.</text>
</comment>
<dbReference type="EMBL" id="JAUTDP010000002">
    <property type="protein sequence ID" value="KAK3402047.1"/>
    <property type="molecule type" value="Genomic_DNA"/>
</dbReference>
<name>A0AAE0PLJ9_SORBR</name>
<reference evidence="1" key="2">
    <citation type="submission" date="2023-07" db="EMBL/GenBank/DDBJ databases">
        <authorList>
            <consortium name="Lawrence Berkeley National Laboratory"/>
            <person name="Haridas S."/>
            <person name="Hensen N."/>
            <person name="Bonometti L."/>
            <person name="Westerberg I."/>
            <person name="Brannstrom I.O."/>
            <person name="Guillou S."/>
            <person name="Cros-Aarteil S."/>
            <person name="Calhoun S."/>
            <person name="Kuo A."/>
            <person name="Mondo S."/>
            <person name="Pangilinan J."/>
            <person name="Riley R."/>
            <person name="LaButti K."/>
            <person name="Andreopoulos B."/>
            <person name="Lipzen A."/>
            <person name="Chen C."/>
            <person name="Yanf M."/>
            <person name="Daum C."/>
            <person name="Ng V."/>
            <person name="Clum A."/>
            <person name="Steindorff A."/>
            <person name="Ohm R."/>
            <person name="Martin F."/>
            <person name="Silar P."/>
            <person name="Natvig D."/>
            <person name="Lalanne C."/>
            <person name="Gautier V."/>
            <person name="Ament-velasquez S.L."/>
            <person name="Kruys A."/>
            <person name="Hutchinson M.I."/>
            <person name="Powell A.J."/>
            <person name="Barry K."/>
            <person name="Miller A.N."/>
            <person name="Grigoriev I.V."/>
            <person name="Debuchy R."/>
            <person name="Gladieux P."/>
            <person name="Thoren M.H."/>
            <person name="Johannesson H."/>
        </authorList>
    </citation>
    <scope>NUCLEOTIDE SEQUENCE</scope>
    <source>
        <strain evidence="1">FGSC 1904</strain>
    </source>
</reference>
<evidence type="ECO:0000313" key="1">
    <source>
        <dbReference type="EMBL" id="KAK3402047.1"/>
    </source>
</evidence>
<gene>
    <name evidence="1" type="ORF">B0T20DRAFT_389954</name>
</gene>
<protein>
    <submittedName>
        <fullName evidence="1">Uncharacterized protein</fullName>
    </submittedName>
</protein>
<sequence>MNNNINNIINDYTTNGEFILQHLSKMEMEISPTTMVFSPTKQWSLSPGSFLITPDRDFSLVSGHTLASWNVEFAKWAPGSEHIGQVATPSGRNVLAIGFVQAKVNMTVRFAFGAADNTEVAGFKDVKLRVGIHLLVYASPANDASSRLANFQWYDQSSNYCSDPTLARSDTN</sequence>
<evidence type="ECO:0000313" key="2">
    <source>
        <dbReference type="Proteomes" id="UP001281003"/>
    </source>
</evidence>
<keyword evidence="2" id="KW-1185">Reference proteome</keyword>
<dbReference type="AlphaFoldDB" id="A0AAE0PLJ9"/>
<proteinExistence type="predicted"/>
<dbReference type="Proteomes" id="UP001281003">
    <property type="component" value="Unassembled WGS sequence"/>
</dbReference>
<reference evidence="1" key="1">
    <citation type="journal article" date="2023" name="Mol. Phylogenet. Evol.">
        <title>Genome-scale phylogeny and comparative genomics of the fungal order Sordariales.</title>
        <authorList>
            <person name="Hensen N."/>
            <person name="Bonometti L."/>
            <person name="Westerberg I."/>
            <person name="Brannstrom I.O."/>
            <person name="Guillou S."/>
            <person name="Cros-Aarteil S."/>
            <person name="Calhoun S."/>
            <person name="Haridas S."/>
            <person name="Kuo A."/>
            <person name="Mondo S."/>
            <person name="Pangilinan J."/>
            <person name="Riley R."/>
            <person name="LaButti K."/>
            <person name="Andreopoulos B."/>
            <person name="Lipzen A."/>
            <person name="Chen C."/>
            <person name="Yan M."/>
            <person name="Daum C."/>
            <person name="Ng V."/>
            <person name="Clum A."/>
            <person name="Steindorff A."/>
            <person name="Ohm R.A."/>
            <person name="Martin F."/>
            <person name="Silar P."/>
            <person name="Natvig D.O."/>
            <person name="Lalanne C."/>
            <person name="Gautier V."/>
            <person name="Ament-Velasquez S.L."/>
            <person name="Kruys A."/>
            <person name="Hutchinson M.I."/>
            <person name="Powell A.J."/>
            <person name="Barry K."/>
            <person name="Miller A.N."/>
            <person name="Grigoriev I.V."/>
            <person name="Debuchy R."/>
            <person name="Gladieux P."/>
            <person name="Hiltunen Thoren M."/>
            <person name="Johannesson H."/>
        </authorList>
    </citation>
    <scope>NUCLEOTIDE SEQUENCE</scope>
    <source>
        <strain evidence="1">FGSC 1904</strain>
    </source>
</reference>
<accession>A0AAE0PLJ9</accession>
<organism evidence="1 2">
    <name type="scientific">Sordaria brevicollis</name>
    <dbReference type="NCBI Taxonomy" id="83679"/>
    <lineage>
        <taxon>Eukaryota</taxon>
        <taxon>Fungi</taxon>
        <taxon>Dikarya</taxon>
        <taxon>Ascomycota</taxon>
        <taxon>Pezizomycotina</taxon>
        <taxon>Sordariomycetes</taxon>
        <taxon>Sordariomycetidae</taxon>
        <taxon>Sordariales</taxon>
        <taxon>Sordariaceae</taxon>
        <taxon>Sordaria</taxon>
    </lineage>
</organism>